<keyword evidence="2" id="KW-1185">Reference proteome</keyword>
<organism evidence="1 2">
    <name type="scientific">Phaseolus coccineus</name>
    <name type="common">Scarlet runner bean</name>
    <name type="synonym">Phaseolus multiflorus</name>
    <dbReference type="NCBI Taxonomy" id="3886"/>
    <lineage>
        <taxon>Eukaryota</taxon>
        <taxon>Viridiplantae</taxon>
        <taxon>Streptophyta</taxon>
        <taxon>Embryophyta</taxon>
        <taxon>Tracheophyta</taxon>
        <taxon>Spermatophyta</taxon>
        <taxon>Magnoliopsida</taxon>
        <taxon>eudicotyledons</taxon>
        <taxon>Gunneridae</taxon>
        <taxon>Pentapetalae</taxon>
        <taxon>rosids</taxon>
        <taxon>fabids</taxon>
        <taxon>Fabales</taxon>
        <taxon>Fabaceae</taxon>
        <taxon>Papilionoideae</taxon>
        <taxon>50 kb inversion clade</taxon>
        <taxon>NPAAA clade</taxon>
        <taxon>indigoferoid/millettioid clade</taxon>
        <taxon>Phaseoleae</taxon>
        <taxon>Phaseolus</taxon>
    </lineage>
</organism>
<dbReference type="EMBL" id="JAYMYR010000009">
    <property type="protein sequence ID" value="KAK7342520.1"/>
    <property type="molecule type" value="Genomic_DNA"/>
</dbReference>
<evidence type="ECO:0000313" key="1">
    <source>
        <dbReference type="EMBL" id="KAK7342520.1"/>
    </source>
</evidence>
<gene>
    <name evidence="1" type="ORF">VNO80_25475</name>
</gene>
<dbReference type="AlphaFoldDB" id="A0AAN9LUB0"/>
<protein>
    <submittedName>
        <fullName evidence="1">Uncharacterized protein</fullName>
    </submittedName>
</protein>
<name>A0AAN9LUB0_PHACN</name>
<evidence type="ECO:0000313" key="2">
    <source>
        <dbReference type="Proteomes" id="UP001374584"/>
    </source>
</evidence>
<sequence>MTGPLFFEDWRVGFPSGNEERDYGGPDLVIAEVEQFRGVVKGEVGAARSVDGDGQDRLGVKGFVTSSSMAHDSGKGGVSREKDVLLMEAVADKVGVARKVGMGRAESSRWNDDPENIVGDSRITKMEKVKDLACFLETNVVNGTPNLVDREVEDYKGKGIEATSSPFEESNLVEVRVV</sequence>
<dbReference type="Proteomes" id="UP001374584">
    <property type="component" value="Unassembled WGS sequence"/>
</dbReference>
<reference evidence="1 2" key="1">
    <citation type="submission" date="2024-01" db="EMBL/GenBank/DDBJ databases">
        <title>The genomes of 5 underutilized Papilionoideae crops provide insights into root nodulation and disease resistanc.</title>
        <authorList>
            <person name="Jiang F."/>
        </authorList>
    </citation>
    <scope>NUCLEOTIDE SEQUENCE [LARGE SCALE GENOMIC DNA]</scope>
    <source>
        <strain evidence="1">JINMINGXINNONG_FW02</strain>
        <tissue evidence="1">Leaves</tissue>
    </source>
</reference>
<accession>A0AAN9LUB0</accession>
<comment type="caution">
    <text evidence="1">The sequence shown here is derived from an EMBL/GenBank/DDBJ whole genome shotgun (WGS) entry which is preliminary data.</text>
</comment>
<proteinExistence type="predicted"/>